<dbReference type="Gene3D" id="1.20.1280.50">
    <property type="match status" value="1"/>
</dbReference>
<protein>
    <recommendedName>
        <fullName evidence="1">F-box domain-containing protein</fullName>
    </recommendedName>
</protein>
<dbReference type="GeneID" id="28994019"/>
<keyword evidence="3" id="KW-1185">Reference proteome</keyword>
<dbReference type="InterPro" id="IPR001810">
    <property type="entry name" value="F-box_dom"/>
</dbReference>
<dbReference type="SUPFAM" id="SSF81383">
    <property type="entry name" value="F-box domain"/>
    <property type="match status" value="1"/>
</dbReference>
<dbReference type="AlphaFoldDB" id="A0A162TAZ8"/>
<dbReference type="PROSITE" id="PS50181">
    <property type="entry name" value="FBOX"/>
    <property type="match status" value="1"/>
</dbReference>
<dbReference type="VEuPathDB" id="FungiDB:PHYBLDRAFT_153323"/>
<evidence type="ECO:0000313" key="3">
    <source>
        <dbReference type="Proteomes" id="UP000077315"/>
    </source>
</evidence>
<dbReference type="EMBL" id="KV441009">
    <property type="protein sequence ID" value="OAD65633.1"/>
    <property type="molecule type" value="Genomic_DNA"/>
</dbReference>
<dbReference type="SUPFAM" id="SSF52047">
    <property type="entry name" value="RNI-like"/>
    <property type="match status" value="1"/>
</dbReference>
<dbReference type="PANTHER" id="PTHR38926:SF72">
    <property type="entry name" value="IM:7136021-RELATED"/>
    <property type="match status" value="1"/>
</dbReference>
<dbReference type="InterPro" id="IPR036047">
    <property type="entry name" value="F-box-like_dom_sf"/>
</dbReference>
<name>A0A162TAZ8_PHYB8</name>
<gene>
    <name evidence="2" type="ORF">PHYBLDRAFT_153323</name>
</gene>
<dbReference type="InParanoid" id="A0A162TAZ8"/>
<evidence type="ECO:0000259" key="1">
    <source>
        <dbReference type="PROSITE" id="PS50181"/>
    </source>
</evidence>
<dbReference type="Proteomes" id="UP000077315">
    <property type="component" value="Unassembled WGS sequence"/>
</dbReference>
<dbReference type="OrthoDB" id="2370336at2759"/>
<feature type="domain" description="F-box" evidence="1">
    <location>
        <begin position="7"/>
        <end position="52"/>
    </location>
</feature>
<dbReference type="Pfam" id="PF12937">
    <property type="entry name" value="F-box-like"/>
    <property type="match status" value="1"/>
</dbReference>
<evidence type="ECO:0000313" key="2">
    <source>
        <dbReference type="EMBL" id="OAD65633.1"/>
    </source>
</evidence>
<organism evidence="2 3">
    <name type="scientific">Phycomyces blakesleeanus (strain ATCC 8743b / DSM 1359 / FGSC 10004 / NBRC 33097 / NRRL 1555)</name>
    <dbReference type="NCBI Taxonomy" id="763407"/>
    <lineage>
        <taxon>Eukaryota</taxon>
        <taxon>Fungi</taxon>
        <taxon>Fungi incertae sedis</taxon>
        <taxon>Mucoromycota</taxon>
        <taxon>Mucoromycotina</taxon>
        <taxon>Mucoromycetes</taxon>
        <taxon>Mucorales</taxon>
        <taxon>Phycomycetaceae</taxon>
        <taxon>Phycomyces</taxon>
    </lineage>
</organism>
<dbReference type="RefSeq" id="XP_018283673.1">
    <property type="nucleotide sequence ID" value="XM_018433113.1"/>
</dbReference>
<reference evidence="3" key="1">
    <citation type="submission" date="2015-06" db="EMBL/GenBank/DDBJ databases">
        <title>Expansion of signal transduction pathways in fungi by whole-genome duplication.</title>
        <authorList>
            <consortium name="DOE Joint Genome Institute"/>
            <person name="Corrochano L.M."/>
            <person name="Kuo A."/>
            <person name="Marcet-Houben M."/>
            <person name="Polaino S."/>
            <person name="Salamov A."/>
            <person name="Villalobos J.M."/>
            <person name="Alvarez M.I."/>
            <person name="Avalos J."/>
            <person name="Benito E.P."/>
            <person name="Benoit I."/>
            <person name="Burger G."/>
            <person name="Camino L.P."/>
            <person name="Canovas D."/>
            <person name="Cerda-Olmedo E."/>
            <person name="Cheng J.-F."/>
            <person name="Dominguez A."/>
            <person name="Elias M."/>
            <person name="Eslava A.P."/>
            <person name="Glaser F."/>
            <person name="Grimwood J."/>
            <person name="Gutierrez G."/>
            <person name="Heitman J."/>
            <person name="Henrissat B."/>
            <person name="Iturriaga E.A."/>
            <person name="Lang B.F."/>
            <person name="Lavin J.L."/>
            <person name="Lee S."/>
            <person name="Li W."/>
            <person name="Lindquist E."/>
            <person name="Lopez-Garcia S."/>
            <person name="Luque E.M."/>
            <person name="Marcos A.T."/>
            <person name="Martin J."/>
            <person name="McCluskey K."/>
            <person name="Medina H.R."/>
            <person name="Miralles-Duran A."/>
            <person name="Miyazaki A."/>
            <person name="Munoz-Torres E."/>
            <person name="Oguiza J.A."/>
            <person name="Ohm R."/>
            <person name="Olmedo M."/>
            <person name="Orejas M."/>
            <person name="Ortiz-Castellanos L."/>
            <person name="Pisabarro A.G."/>
            <person name="Rodriguez-Romero J."/>
            <person name="Ruiz-Herrera J."/>
            <person name="Ruiz-Vazquez R."/>
            <person name="Sanz C."/>
            <person name="Schackwitz W."/>
            <person name="Schmutz J."/>
            <person name="Shahriari M."/>
            <person name="Shelest E."/>
            <person name="Silva-Franco F."/>
            <person name="Soanes D."/>
            <person name="Syed K."/>
            <person name="Tagua V.G."/>
            <person name="Talbot N.J."/>
            <person name="Thon M."/>
            <person name="De vries R.P."/>
            <person name="Wiebenga A."/>
            <person name="Yadav J.S."/>
            <person name="Braun E.L."/>
            <person name="Baker S."/>
            <person name="Garre V."/>
            <person name="Horwitz B."/>
            <person name="Torres-Martinez S."/>
            <person name="Idnurm A."/>
            <person name="Herrera-Estrella A."/>
            <person name="Gabaldon T."/>
            <person name="Grigoriev I.V."/>
        </authorList>
    </citation>
    <scope>NUCLEOTIDE SEQUENCE [LARGE SCALE GENOMIC DNA]</scope>
    <source>
        <strain evidence="3">NRRL 1555(-)</strain>
    </source>
</reference>
<sequence>MPKTIPSIKSSELPYEILSTIAFHLSIEDTLSCTVVSRAWNGPFQDSLWRCISIKRPKTLATILNQFTSGEATYRSSDTCVRSLYIQENACPNDQHMHVLQQRFQKLKDLYIRTHDPDFLHAKIPIDWGLWKSLTNLSIVWMAADGQSVVNEFLKVISHLPQLTQLDLSITVDVESHVFTWKDMEALHDYLPLLEDLTLTAKFGEIKDEDIRQIFFANQASTLRKVCFGYGSWKPFWVLYILRKYPCMHTLEWRAYSNRALSHMDQFELMLILPSLPHAAQYLEVINIQTCSDILYEPVSNGVMLKVLRRDGKDIKEAYFSTVGEGYQNDFYILNRELLRQFLFSNSAALEGFTLDICNTRNTPISWSAFHSCKNLLELNVHALENVSLNDILDHCVSLKKLKLRSPFATSENFVSGNHTIHGLEVLVIEDANISNESMKYLVFRCRQLIELKLRGVRIKTVIPLDNRSISFDVSCLCLQSLELTDVRFYKHTTTFYETTGTRINYIALCLQSQITLPEADITAIATFPSTPDCTKCIWILQCTCSGAGNKHNCTRILRDDEASYCHEYFTMCQKSTMNNNNIQQLHLPKDKPAFIKANRNFNLSTGYVNMLYRHIDRQAEYSQLRIAYQCFATSMEGKDSVSFKGQHAGFVGVLYRALRNRRMGGDLLVADVGEFRKSKPILNHLYSRIEHGSLYAGI</sequence>
<dbReference type="PANTHER" id="PTHR38926">
    <property type="entry name" value="F-BOX DOMAIN CONTAINING PROTEIN, EXPRESSED"/>
    <property type="match status" value="1"/>
</dbReference>
<dbReference type="CDD" id="cd09917">
    <property type="entry name" value="F-box_SF"/>
    <property type="match status" value="1"/>
</dbReference>
<accession>A0A162TAZ8</accession>
<dbReference type="InterPro" id="IPR032675">
    <property type="entry name" value="LRR_dom_sf"/>
</dbReference>
<proteinExistence type="predicted"/>
<dbReference type="Gene3D" id="3.80.10.10">
    <property type="entry name" value="Ribonuclease Inhibitor"/>
    <property type="match status" value="2"/>
</dbReference>